<protein>
    <submittedName>
        <fullName evidence="1">Protein ECM19</fullName>
    </submittedName>
</protein>
<organism evidence="1 2">
    <name type="scientific">Nakaseomyces bracarensis</name>
    <dbReference type="NCBI Taxonomy" id="273131"/>
    <lineage>
        <taxon>Eukaryota</taxon>
        <taxon>Fungi</taxon>
        <taxon>Dikarya</taxon>
        <taxon>Ascomycota</taxon>
        <taxon>Saccharomycotina</taxon>
        <taxon>Saccharomycetes</taxon>
        <taxon>Saccharomycetales</taxon>
        <taxon>Saccharomycetaceae</taxon>
        <taxon>Nakaseomyces</taxon>
    </lineage>
</organism>
<keyword evidence="2" id="KW-1185">Reference proteome</keyword>
<reference evidence="1 2" key="1">
    <citation type="submission" date="2024-05" db="EMBL/GenBank/DDBJ databases">
        <title>Long read based assembly of the Candida bracarensis genome reveals expanded adhesin content.</title>
        <authorList>
            <person name="Marcet-Houben M."/>
            <person name="Ksiezopolska E."/>
            <person name="Gabaldon T."/>
        </authorList>
    </citation>
    <scope>NUCLEOTIDE SEQUENCE [LARGE SCALE GENOMIC DNA]</scope>
    <source>
        <strain evidence="1 2">CBM6</strain>
    </source>
</reference>
<proteinExistence type="predicted"/>
<comment type="caution">
    <text evidence="1">The sequence shown here is derived from an EMBL/GenBank/DDBJ whole genome shotgun (WGS) entry which is preliminary data.</text>
</comment>
<dbReference type="EMBL" id="JBEVYD010000004">
    <property type="protein sequence ID" value="KAL3233428.1"/>
    <property type="molecule type" value="Genomic_DNA"/>
</dbReference>
<sequence>MSRVKGFDLVTIGVVSLVGIYTGARFFEPLVVGQLEKDGHLRKDIEVPKYDSEGNLLIPEQNIQSNAQFPQSSFQSPPDIPKR</sequence>
<evidence type="ECO:0000313" key="1">
    <source>
        <dbReference type="EMBL" id="KAL3233428.1"/>
    </source>
</evidence>
<name>A0ABR4NWZ4_9SACH</name>
<accession>A0ABR4NWZ4</accession>
<evidence type="ECO:0000313" key="2">
    <source>
        <dbReference type="Proteomes" id="UP001623330"/>
    </source>
</evidence>
<gene>
    <name evidence="1" type="ORF">RNJ44_03468</name>
</gene>
<dbReference type="Proteomes" id="UP001623330">
    <property type="component" value="Unassembled WGS sequence"/>
</dbReference>